<dbReference type="PANTHER" id="PTHR45650">
    <property type="entry name" value="GDSL-LIKE LIPASE/ACYLHYDROLASE-RELATED"/>
    <property type="match status" value="1"/>
</dbReference>
<reference evidence="8 9" key="1">
    <citation type="submission" date="2024-05" db="EMBL/GenBank/DDBJ databases">
        <title>Haplotype-resolved chromosome-level genome assembly of Huyou (Citrus changshanensis).</title>
        <authorList>
            <person name="Miao C."/>
            <person name="Chen W."/>
            <person name="Wu Y."/>
            <person name="Wang L."/>
            <person name="Zhao S."/>
            <person name="Grierson D."/>
            <person name="Xu C."/>
            <person name="Chen K."/>
        </authorList>
    </citation>
    <scope>NUCLEOTIDE SEQUENCE [LARGE SCALE GENOMIC DNA]</scope>
    <source>
        <strain evidence="8">01-14</strain>
        <tissue evidence="8">Leaf</tissue>
    </source>
</reference>
<dbReference type="InterPro" id="IPR036514">
    <property type="entry name" value="SGNH_hydro_sf"/>
</dbReference>
<dbReference type="EMBL" id="JBCGBO010000005">
    <property type="protein sequence ID" value="KAK9200010.1"/>
    <property type="molecule type" value="Genomic_DNA"/>
</dbReference>
<dbReference type="InterPro" id="IPR051238">
    <property type="entry name" value="GDSL_esterase/lipase"/>
</dbReference>
<name>A0AAP0MDJ9_9ROSI</name>
<gene>
    <name evidence="8" type="ORF">WN944_015205</name>
</gene>
<protein>
    <recommendedName>
        <fullName evidence="10">GDSL esterase/lipase</fullName>
    </recommendedName>
</protein>
<comment type="similarity">
    <text evidence="2">Belongs to the 'GDSL' lipolytic enzyme family.</text>
</comment>
<comment type="caution">
    <text evidence="8">The sequence shown here is derived from an EMBL/GenBank/DDBJ whole genome shotgun (WGS) entry which is preliminary data.</text>
</comment>
<evidence type="ECO:0000313" key="8">
    <source>
        <dbReference type="EMBL" id="KAK9200010.1"/>
    </source>
</evidence>
<sequence length="405" mass="45315">MGTRHKLCICFTCITDAAHAKKEEWDFKTVAPRREEKLGGKLTTGFISEAIERKTKLGCLPSVALLLSQVKRRNEEEERFYSSQNIIRNVVVLEASSQIQPQGLQVPCFLIFGDSLVDNGNNNRILTLARANYRPYGVDFPQGATGRFTNGRTYVDALAQLLGFPNYIPPYARTRGPALLRGVNYASGAAGILDQTGTNLGDHTSMNQQVAAFGETVLQMRRYFRGDNNALNNYLSKCIFYSGMGSNDYLNNYFMRTFYSTSSDYTTKAFAALLLQEYTRQLMQLYSLGARKVIVASVGPIGCIPYQLARFSGNNSTRCNENINKAIVLFNSGLRKLVDQFNGGQLPGSKFILVDSYRSSNDLYMNGTNNGNYYLSNLYALYIFHDHEPLCFVNKSYSSLNLGMI</sequence>
<keyword evidence="6" id="KW-0442">Lipid degradation</keyword>
<evidence type="ECO:0000256" key="1">
    <source>
        <dbReference type="ARBA" id="ARBA00004613"/>
    </source>
</evidence>
<dbReference type="InterPro" id="IPR001087">
    <property type="entry name" value="GDSL"/>
</dbReference>
<evidence type="ECO:0000256" key="4">
    <source>
        <dbReference type="ARBA" id="ARBA00022729"/>
    </source>
</evidence>
<comment type="subcellular location">
    <subcellularLocation>
        <location evidence="1">Secreted</location>
    </subcellularLocation>
</comment>
<dbReference type="PANTHER" id="PTHR45650:SF12">
    <property type="entry name" value="ZINC FINGER PROTEIN"/>
    <property type="match status" value="1"/>
</dbReference>
<dbReference type="GO" id="GO:0005576">
    <property type="term" value="C:extracellular region"/>
    <property type="evidence" value="ECO:0007669"/>
    <property type="project" value="UniProtKB-SubCell"/>
</dbReference>
<evidence type="ECO:0000256" key="7">
    <source>
        <dbReference type="ARBA" id="ARBA00023098"/>
    </source>
</evidence>
<organism evidence="8 9">
    <name type="scientific">Citrus x changshan-huyou</name>
    <dbReference type="NCBI Taxonomy" id="2935761"/>
    <lineage>
        <taxon>Eukaryota</taxon>
        <taxon>Viridiplantae</taxon>
        <taxon>Streptophyta</taxon>
        <taxon>Embryophyta</taxon>
        <taxon>Tracheophyta</taxon>
        <taxon>Spermatophyta</taxon>
        <taxon>Magnoliopsida</taxon>
        <taxon>eudicotyledons</taxon>
        <taxon>Gunneridae</taxon>
        <taxon>Pentapetalae</taxon>
        <taxon>rosids</taxon>
        <taxon>malvids</taxon>
        <taxon>Sapindales</taxon>
        <taxon>Rutaceae</taxon>
        <taxon>Aurantioideae</taxon>
        <taxon>Citrus</taxon>
    </lineage>
</organism>
<accession>A0AAP0MDJ9</accession>
<evidence type="ECO:0000256" key="5">
    <source>
        <dbReference type="ARBA" id="ARBA00022801"/>
    </source>
</evidence>
<dbReference type="InterPro" id="IPR035669">
    <property type="entry name" value="SGNH_plant_lipase-like"/>
</dbReference>
<dbReference type="Proteomes" id="UP001428341">
    <property type="component" value="Unassembled WGS sequence"/>
</dbReference>
<dbReference type="Pfam" id="PF00657">
    <property type="entry name" value="Lipase_GDSL"/>
    <property type="match status" value="1"/>
</dbReference>
<keyword evidence="4" id="KW-0732">Signal</keyword>
<evidence type="ECO:0008006" key="10">
    <source>
        <dbReference type="Google" id="ProtNLM"/>
    </source>
</evidence>
<dbReference type="AlphaFoldDB" id="A0AAP0MDJ9"/>
<evidence type="ECO:0000313" key="9">
    <source>
        <dbReference type="Proteomes" id="UP001428341"/>
    </source>
</evidence>
<dbReference type="GO" id="GO:0016042">
    <property type="term" value="P:lipid catabolic process"/>
    <property type="evidence" value="ECO:0007669"/>
    <property type="project" value="UniProtKB-KW"/>
</dbReference>
<evidence type="ECO:0000256" key="2">
    <source>
        <dbReference type="ARBA" id="ARBA00008668"/>
    </source>
</evidence>
<proteinExistence type="inferred from homology"/>
<keyword evidence="7" id="KW-0443">Lipid metabolism</keyword>
<dbReference type="CDD" id="cd01837">
    <property type="entry name" value="SGNH_plant_lipase_like"/>
    <property type="match status" value="1"/>
</dbReference>
<keyword evidence="9" id="KW-1185">Reference proteome</keyword>
<keyword evidence="5" id="KW-0378">Hydrolase</keyword>
<keyword evidence="3" id="KW-0964">Secreted</keyword>
<evidence type="ECO:0000256" key="3">
    <source>
        <dbReference type="ARBA" id="ARBA00022525"/>
    </source>
</evidence>
<evidence type="ECO:0000256" key="6">
    <source>
        <dbReference type="ARBA" id="ARBA00022963"/>
    </source>
</evidence>
<dbReference type="GO" id="GO:0016788">
    <property type="term" value="F:hydrolase activity, acting on ester bonds"/>
    <property type="evidence" value="ECO:0007669"/>
    <property type="project" value="InterPro"/>
</dbReference>
<dbReference type="Gene3D" id="3.40.50.1110">
    <property type="entry name" value="SGNH hydrolase"/>
    <property type="match status" value="1"/>
</dbReference>